<accession>A0ABS3NSJ8</accession>
<feature type="compositionally biased region" description="Polar residues" evidence="8">
    <location>
        <begin position="1"/>
        <end position="14"/>
    </location>
</feature>
<evidence type="ECO:0000259" key="10">
    <source>
        <dbReference type="Pfam" id="PF19269"/>
    </source>
</evidence>
<dbReference type="Pfam" id="PF19269">
    <property type="entry name" value="Anticodon_2"/>
    <property type="match status" value="1"/>
</dbReference>
<proteinExistence type="inferred from homology"/>
<evidence type="ECO:0000313" key="12">
    <source>
        <dbReference type="Proteomes" id="UP000664554"/>
    </source>
</evidence>
<evidence type="ECO:0000256" key="6">
    <source>
        <dbReference type="ARBA" id="ARBA00023146"/>
    </source>
</evidence>
<keyword evidence="2 7" id="KW-0436">Ligase</keyword>
<evidence type="ECO:0000256" key="7">
    <source>
        <dbReference type="HAMAP-Rule" id="MF_00022"/>
    </source>
</evidence>
<dbReference type="PROSITE" id="PS00178">
    <property type="entry name" value="AA_TRNA_LIGASE_I"/>
    <property type="match status" value="1"/>
</dbReference>
<feature type="binding site" evidence="7">
    <location>
        <position position="123"/>
    </location>
    <ligand>
        <name>Zn(2+)</name>
        <dbReference type="ChEBI" id="CHEBI:29105"/>
    </ligand>
</feature>
<dbReference type="InterPro" id="IPR045462">
    <property type="entry name" value="aa-tRNA-synth_I_cd-bd"/>
</dbReference>
<feature type="binding site" evidence="7">
    <location>
        <position position="148"/>
    </location>
    <ligand>
        <name>Zn(2+)</name>
        <dbReference type="ChEBI" id="CHEBI:29105"/>
    </ligand>
</feature>
<dbReference type="InterPro" id="IPR033910">
    <property type="entry name" value="GluRS_core"/>
</dbReference>
<dbReference type="HAMAP" id="MF_00022">
    <property type="entry name" value="Glu_tRNA_synth_type1"/>
    <property type="match status" value="1"/>
</dbReference>
<dbReference type="Gene3D" id="3.40.50.620">
    <property type="entry name" value="HUPs"/>
    <property type="match status" value="1"/>
</dbReference>
<dbReference type="RefSeq" id="WP_207992364.1">
    <property type="nucleotide sequence ID" value="NZ_JAGBKM010000032.1"/>
</dbReference>
<keyword evidence="12" id="KW-1185">Reference proteome</keyword>
<dbReference type="InterPro" id="IPR000924">
    <property type="entry name" value="Glu/Gln-tRNA-synth"/>
</dbReference>
<gene>
    <name evidence="7" type="primary">gltX</name>
    <name evidence="11" type="ORF">J3492_12415</name>
</gene>
<feature type="binding site" evidence="7">
    <location>
        <position position="268"/>
    </location>
    <ligand>
        <name>ATP</name>
        <dbReference type="ChEBI" id="CHEBI:30616"/>
    </ligand>
</feature>
<keyword evidence="3 7" id="KW-0547">Nucleotide-binding</keyword>
<keyword evidence="6 7" id="KW-0030">Aminoacyl-tRNA synthetase</keyword>
<dbReference type="InterPro" id="IPR020058">
    <property type="entry name" value="Glu/Gln-tRNA-synth_Ib_cat-dom"/>
</dbReference>
<keyword evidence="4 7" id="KW-0067">ATP-binding</keyword>
<evidence type="ECO:0000313" key="11">
    <source>
        <dbReference type="EMBL" id="MBO1532005.1"/>
    </source>
</evidence>
<dbReference type="PANTHER" id="PTHR43311">
    <property type="entry name" value="GLUTAMATE--TRNA LIGASE"/>
    <property type="match status" value="1"/>
</dbReference>
<reference evidence="11 12" key="1">
    <citation type="submission" date="2021-03" db="EMBL/GenBank/DDBJ databases">
        <authorList>
            <person name="Shang D.-D."/>
            <person name="Du Z.-J."/>
            <person name="Chen G.-J."/>
        </authorList>
    </citation>
    <scope>NUCLEOTIDE SEQUENCE [LARGE SCALE GENOMIC DNA]</scope>
    <source>
        <strain evidence="11 12">F1192</strain>
    </source>
</reference>
<feature type="short sequence motif" description="'HIGH' region" evidence="7">
    <location>
        <begin position="24"/>
        <end position="34"/>
    </location>
</feature>
<evidence type="ECO:0000256" key="5">
    <source>
        <dbReference type="ARBA" id="ARBA00022917"/>
    </source>
</evidence>
<keyword evidence="7" id="KW-0963">Cytoplasm</keyword>
<evidence type="ECO:0000256" key="1">
    <source>
        <dbReference type="ARBA" id="ARBA00007894"/>
    </source>
</evidence>
<evidence type="ECO:0000256" key="4">
    <source>
        <dbReference type="ARBA" id="ARBA00022840"/>
    </source>
</evidence>
<comment type="subunit">
    <text evidence="7">Monomer.</text>
</comment>
<dbReference type="EC" id="6.1.1.17" evidence="7"/>
<feature type="short sequence motif" description="'KMSKS' region" evidence="7">
    <location>
        <begin position="265"/>
        <end position="269"/>
    </location>
</feature>
<dbReference type="PANTHER" id="PTHR43311:SF2">
    <property type="entry name" value="GLUTAMATE--TRNA LIGASE, MITOCHONDRIAL-RELATED"/>
    <property type="match status" value="1"/>
</dbReference>
<dbReference type="InterPro" id="IPR014729">
    <property type="entry name" value="Rossmann-like_a/b/a_fold"/>
</dbReference>
<comment type="catalytic activity">
    <reaction evidence="7">
        <text>tRNA(Glu) + L-glutamate + ATP = L-glutamyl-tRNA(Glu) + AMP + diphosphate</text>
        <dbReference type="Rhea" id="RHEA:23540"/>
        <dbReference type="Rhea" id="RHEA-COMP:9663"/>
        <dbReference type="Rhea" id="RHEA-COMP:9680"/>
        <dbReference type="ChEBI" id="CHEBI:29985"/>
        <dbReference type="ChEBI" id="CHEBI:30616"/>
        <dbReference type="ChEBI" id="CHEBI:33019"/>
        <dbReference type="ChEBI" id="CHEBI:78442"/>
        <dbReference type="ChEBI" id="CHEBI:78520"/>
        <dbReference type="ChEBI" id="CHEBI:456215"/>
        <dbReference type="EC" id="6.1.1.17"/>
    </reaction>
</comment>
<dbReference type="GO" id="GO:0004818">
    <property type="term" value="F:glutamate-tRNA ligase activity"/>
    <property type="evidence" value="ECO:0007669"/>
    <property type="project" value="UniProtKB-EC"/>
</dbReference>
<evidence type="ECO:0000256" key="8">
    <source>
        <dbReference type="SAM" id="MobiDB-lite"/>
    </source>
</evidence>
<feature type="binding site" evidence="7">
    <location>
        <position position="150"/>
    </location>
    <ligand>
        <name>Zn(2+)</name>
        <dbReference type="ChEBI" id="CHEBI:29105"/>
    </ligand>
</feature>
<dbReference type="EMBL" id="JAGBKM010000032">
    <property type="protein sequence ID" value="MBO1532005.1"/>
    <property type="molecule type" value="Genomic_DNA"/>
</dbReference>
<dbReference type="CDD" id="cd00808">
    <property type="entry name" value="GluRS_core"/>
    <property type="match status" value="1"/>
</dbReference>
<dbReference type="Gene3D" id="1.10.10.350">
    <property type="match status" value="1"/>
</dbReference>
<comment type="function">
    <text evidence="7">Catalyzes the attachment of glutamate to tRNA(Glu) in a two-step reaction: glutamate is first activated by ATP to form Glu-AMP and then transferred to the acceptor end of tRNA(Glu).</text>
</comment>
<feature type="domain" description="Glutamyl/glutaminyl-tRNA synthetase class Ib catalytic" evidence="9">
    <location>
        <begin position="18"/>
        <end position="334"/>
    </location>
</feature>
<dbReference type="InterPro" id="IPR020751">
    <property type="entry name" value="aa-tRNA-synth_I_codon-bd_sub2"/>
</dbReference>
<name>A0ABS3NSJ8_9GAMM</name>
<dbReference type="Proteomes" id="UP000664554">
    <property type="component" value="Unassembled WGS sequence"/>
</dbReference>
<sequence length="515" mass="58084">MIQASTQSNTSANDNRPVRTRIAPSPTGFPHVGTAYIALFNLAFAKSHGGEFILRIEDTDQTRSTEQSEQMILDALRWVGLDWSEGPDIGGPHAPYRQSERSDIYKKYAEQLVTNDHAFRCFCTSEELDAMRAEQMANGETPRYDGRCAHLPAEKTEQLLSEGKPHVIRMRVPTEGICLIHDMLRGTVEIPWAQVDMQVLLKTDGLPTYHLANVVDDHLMEITHVMRGEEWLSSAPKHQLLYDYFGWEMPVLCHMPLLRNPDKSKLSKRKNPTSITYYRDAGVLPEALLNYLGRMGYSMPDEAEKFTLDEMIASFDIQRVSLGGPIFDIEKLNWLNSEWLRALSPEALKNKILAWANDSDKLTAIAAAIQPRIELLSDAINWGGFYFQNLPDINAESFAHKSLAPEQIIEVLQLALWQLETLPTWSEENIYATLKGLAAHLDIKMRDFMAPFFVAIAGSTSSTPVMNSMWIIGADMTLIRLRHGIEVLGGLGKKKLKKLEKKAAELPDFLAETDK</sequence>
<dbReference type="InterPro" id="IPR001412">
    <property type="entry name" value="aa-tRNA-synth_I_CS"/>
</dbReference>
<organism evidence="11 12">
    <name type="scientific">Psychrobacter coccoides</name>
    <dbReference type="NCBI Taxonomy" id="2818440"/>
    <lineage>
        <taxon>Bacteria</taxon>
        <taxon>Pseudomonadati</taxon>
        <taxon>Pseudomonadota</taxon>
        <taxon>Gammaproteobacteria</taxon>
        <taxon>Moraxellales</taxon>
        <taxon>Moraxellaceae</taxon>
        <taxon>Psychrobacter</taxon>
    </lineage>
</organism>
<keyword evidence="7" id="KW-0479">Metal-binding</keyword>
<dbReference type="InterPro" id="IPR004527">
    <property type="entry name" value="Glu-tRNA-ligase_bac/mito"/>
</dbReference>
<comment type="similarity">
    <text evidence="1 7">Belongs to the class-I aminoacyl-tRNA synthetase family. Glutamate--tRNA ligase type 1 subfamily.</text>
</comment>
<keyword evidence="7" id="KW-0862">Zinc</keyword>
<feature type="region of interest" description="Disordered" evidence="8">
    <location>
        <begin position="1"/>
        <end position="25"/>
    </location>
</feature>
<dbReference type="SUPFAM" id="SSF52374">
    <property type="entry name" value="Nucleotidylyl transferase"/>
    <property type="match status" value="1"/>
</dbReference>
<comment type="cofactor">
    <cofactor evidence="7">
        <name>Zn(2+)</name>
        <dbReference type="ChEBI" id="CHEBI:29105"/>
    </cofactor>
    <text evidence="7">Binds 1 zinc ion per subunit.</text>
</comment>
<feature type="binding site" evidence="7">
    <location>
        <position position="121"/>
    </location>
    <ligand>
        <name>Zn(2+)</name>
        <dbReference type="ChEBI" id="CHEBI:29105"/>
    </ligand>
</feature>
<dbReference type="NCBIfam" id="TIGR00464">
    <property type="entry name" value="gltX_bact"/>
    <property type="match status" value="1"/>
</dbReference>
<dbReference type="PRINTS" id="PR00987">
    <property type="entry name" value="TRNASYNTHGLU"/>
</dbReference>
<keyword evidence="5 7" id="KW-0648">Protein biosynthesis</keyword>
<feature type="domain" description="Aminoacyl-tRNA synthetase class I anticodon-binding" evidence="10">
    <location>
        <begin position="353"/>
        <end position="485"/>
    </location>
</feature>
<dbReference type="InterPro" id="IPR008925">
    <property type="entry name" value="aa_tRNA-synth_I_cd-bd_sf"/>
</dbReference>
<protein>
    <recommendedName>
        <fullName evidence="7">Glutamate--tRNA ligase</fullName>
        <ecNumber evidence="7">6.1.1.17</ecNumber>
    </recommendedName>
    <alternativeName>
        <fullName evidence="7">Glutamyl-tRNA synthetase</fullName>
        <shortName evidence="7">GluRS</shortName>
    </alternativeName>
</protein>
<comment type="caution">
    <text evidence="11">The sequence shown here is derived from an EMBL/GenBank/DDBJ whole genome shotgun (WGS) entry which is preliminary data.</text>
</comment>
<dbReference type="Pfam" id="PF00749">
    <property type="entry name" value="tRNA-synt_1c"/>
    <property type="match status" value="1"/>
</dbReference>
<evidence type="ECO:0000259" key="9">
    <source>
        <dbReference type="Pfam" id="PF00749"/>
    </source>
</evidence>
<evidence type="ECO:0000256" key="3">
    <source>
        <dbReference type="ARBA" id="ARBA00022741"/>
    </source>
</evidence>
<comment type="subcellular location">
    <subcellularLocation>
        <location evidence="7">Cytoplasm</location>
    </subcellularLocation>
</comment>
<dbReference type="SUPFAM" id="SSF48163">
    <property type="entry name" value="An anticodon-binding domain of class I aminoacyl-tRNA synthetases"/>
    <property type="match status" value="1"/>
</dbReference>
<dbReference type="InterPro" id="IPR049940">
    <property type="entry name" value="GluQ/Sye"/>
</dbReference>
<evidence type="ECO:0000256" key="2">
    <source>
        <dbReference type="ARBA" id="ARBA00022598"/>
    </source>
</evidence>